<dbReference type="EMBL" id="CAJJDN010000009">
    <property type="protein sequence ID" value="CAD8055785.1"/>
    <property type="molecule type" value="Genomic_DNA"/>
</dbReference>
<keyword evidence="4" id="KW-1185">Reference proteome</keyword>
<feature type="compositionally biased region" description="Basic residues" evidence="2">
    <location>
        <begin position="289"/>
        <end position="300"/>
    </location>
</feature>
<dbReference type="Proteomes" id="UP000692954">
    <property type="component" value="Unassembled WGS sequence"/>
</dbReference>
<evidence type="ECO:0000256" key="2">
    <source>
        <dbReference type="SAM" id="MobiDB-lite"/>
    </source>
</evidence>
<evidence type="ECO:0000313" key="3">
    <source>
        <dbReference type="EMBL" id="CAD8055785.1"/>
    </source>
</evidence>
<organism evidence="3 4">
    <name type="scientific">Paramecium sonneborni</name>
    <dbReference type="NCBI Taxonomy" id="65129"/>
    <lineage>
        <taxon>Eukaryota</taxon>
        <taxon>Sar</taxon>
        <taxon>Alveolata</taxon>
        <taxon>Ciliophora</taxon>
        <taxon>Intramacronucleata</taxon>
        <taxon>Oligohymenophorea</taxon>
        <taxon>Peniculida</taxon>
        <taxon>Parameciidae</taxon>
        <taxon>Paramecium</taxon>
    </lineage>
</organism>
<keyword evidence="1" id="KW-0175">Coiled coil</keyword>
<name>A0A8S1KPQ8_9CILI</name>
<gene>
    <name evidence="3" type="ORF">PSON_ATCC_30995.1.T0090419</name>
</gene>
<proteinExistence type="predicted"/>
<feature type="compositionally biased region" description="Basic and acidic residues" evidence="2">
    <location>
        <begin position="263"/>
        <end position="274"/>
    </location>
</feature>
<feature type="coiled-coil region" evidence="1">
    <location>
        <begin position="75"/>
        <end position="142"/>
    </location>
</feature>
<dbReference type="OrthoDB" id="307211at2759"/>
<protein>
    <submittedName>
        <fullName evidence="3">Uncharacterized protein</fullName>
    </submittedName>
</protein>
<sequence length="300" mass="35098">MSSRPQLFQGFYSPDDLVYSSYNSESIAMIKPSEQIKSLLHGRFQNCSKNQTEPEEQIDSLNYQNKGKHINQAKEIQIQKSIQQLKHKLQQQEKEYYSKELLLQEQLLQAQLEHDKLMRLAKQKYELIIDSLKQQLKQKDEVIYDLGLKLRIAQTSQQKPDKVIIGKHSKKSSLMTGDELDSEGACTQRTLNVPTRSSTSQQQNDDKLLSLYRHEIDKLKYQTFEFAQKFETEKRTIKDEISLLKNQKLLLQTLLTTKQSPQSDRKLTRSEAKSSSKTQKQENSSIRMPKNKTRQQLRFD</sequence>
<evidence type="ECO:0000313" key="4">
    <source>
        <dbReference type="Proteomes" id="UP000692954"/>
    </source>
</evidence>
<reference evidence="3" key="1">
    <citation type="submission" date="2021-01" db="EMBL/GenBank/DDBJ databases">
        <authorList>
            <consortium name="Genoscope - CEA"/>
            <person name="William W."/>
        </authorList>
    </citation>
    <scope>NUCLEOTIDE SEQUENCE</scope>
</reference>
<evidence type="ECO:0000256" key="1">
    <source>
        <dbReference type="SAM" id="Coils"/>
    </source>
</evidence>
<feature type="compositionally biased region" description="Polar residues" evidence="2">
    <location>
        <begin position="275"/>
        <end position="286"/>
    </location>
</feature>
<accession>A0A8S1KPQ8</accession>
<comment type="caution">
    <text evidence="3">The sequence shown here is derived from an EMBL/GenBank/DDBJ whole genome shotgun (WGS) entry which is preliminary data.</text>
</comment>
<dbReference type="AlphaFoldDB" id="A0A8S1KPQ8"/>
<feature type="region of interest" description="Disordered" evidence="2">
    <location>
        <begin position="259"/>
        <end position="300"/>
    </location>
</feature>